<dbReference type="InterPro" id="IPR057825">
    <property type="entry name" value="WWE_SEC23-DDH2"/>
</dbReference>
<evidence type="ECO:0000259" key="4">
    <source>
        <dbReference type="PROSITE" id="PS51043"/>
    </source>
</evidence>
<dbReference type="PANTHER" id="PTHR23509:SF10">
    <property type="entry name" value="LD21067P"/>
    <property type="match status" value="1"/>
</dbReference>
<feature type="domain" description="DDHD" evidence="4">
    <location>
        <begin position="2358"/>
        <end position="2556"/>
    </location>
</feature>
<dbReference type="GO" id="GO:0046872">
    <property type="term" value="F:metal ion binding"/>
    <property type="evidence" value="ECO:0007669"/>
    <property type="project" value="InterPro"/>
</dbReference>
<dbReference type="Proteomes" id="UP000494106">
    <property type="component" value="Unassembled WGS sequence"/>
</dbReference>
<organism evidence="5 6">
    <name type="scientific">Arctia plantaginis</name>
    <name type="common">Wood tiger moth</name>
    <name type="synonym">Phalaena plantaginis</name>
    <dbReference type="NCBI Taxonomy" id="874455"/>
    <lineage>
        <taxon>Eukaryota</taxon>
        <taxon>Metazoa</taxon>
        <taxon>Ecdysozoa</taxon>
        <taxon>Arthropoda</taxon>
        <taxon>Hexapoda</taxon>
        <taxon>Insecta</taxon>
        <taxon>Pterygota</taxon>
        <taxon>Neoptera</taxon>
        <taxon>Endopterygota</taxon>
        <taxon>Lepidoptera</taxon>
        <taxon>Glossata</taxon>
        <taxon>Ditrysia</taxon>
        <taxon>Noctuoidea</taxon>
        <taxon>Erebidae</taxon>
        <taxon>Arctiinae</taxon>
        <taxon>Arctia</taxon>
    </lineage>
</organism>
<sequence>MKHLILVRHDDTVTYSHTLGNTDHDLTCFPSGDSNSNILSTHPPISTHSYNLDSQTGHYYDKKQDLLNTAVSKASTKTEDDFDVNEYFARLQGTRYVSAPLHSHPDPNANLTETEENLEEINLNDDKTSEVQQSLTSDIAQNFSQLPNVLPHVASAVFSSFSNMWSMKSREQTPDERAHSLQDVQFQENQAPIQFQSIQGSQKYEDVQFQGTPDSNQFQSQGFTSNISSVPVMKTEDAVKEVAPPPKEPPTSGASNFRLSTTRKKYAQIPGLSTGESQQIAFNPLTQNVPSYFIPTDFNTSEENEKTDTVECSNNITETISKDKNESYNIFTPVHDTTTEEISNPIHAFMPDNNLHKPLEETLPPINLQNVIPDIPPPPMFSTQRKENPAGKSILPPSVARRIGSNHPVMKQQIIPPSLTDNIFVPTFDSTPTNEPNISSDSTAIPTHNTQMFTSNINSPFQPLRQEIPSAWPTNLPAQISHPSSTIPQSAPPMNKSSSSTITFPSQPDPNSKEVLPENKPAPYIFESIKQTVTPSIFTPGFSDSASPPSNSGLLSSPPESTRLPPPTNLFSPHPSVPQATTASFSAATTVGSYTEQNLSLFTMQTPSQTNLSSLESNTAETQLLSHPPKSLVEPPKVIGASNFRMIKKRPQYYSGPIEGFGSISNNIKPIIPAVDSGTFQGALFTPEQAQHDTSIPSFDINKPTESAASYTHSEVSPVANLGSNLSMPPFMNQESTYANYNTTPFQDYGQQDNNTYDVNRSKAQSFESKEEIKESKGFGIIGSLKSKLSNIDINKIQSSVTTFFDPGYTNTKKDDFVAQENIPYNPPQYHAQPQSNIDIFVPNIEPSMPYSSNSQGYQNIYGQGNYENSSQYNIQQQNPPFMDQNYPNQTYPRNYYSEQIQNQHHISNICSQGNTADIITSNLQSTSNKNIPSKIEAKDSSKNINYTQTEVSPTNETDNFSEISSLLHTEVKNEENTSNLETKPEPAMKSKSYEFESSMTEIIDSTSKLSNIIPCPGEYKDTIVNNSLYEPPQTIAEQKSPFETSSNFYPNQFEENRDNMPKQTFAIETKSTTQSVMSSNTAHNIRDKVENTKKDNLLESLSKEDVPILGVSSVPLFGLATIVGDKANKSNEQSYGIGLPLYERIRNKDIIDRNASISFFDHIGVKDQKTLGHGAFNIDNTLKSKDEEYHAQITSASYFTNDEISEENVNITKSDVMVDREVNLFENIGAKAKPGDFDKNEETVLVKKENVDYFKDIYKPEDIENVSELNICETCREVYKPEEKDIDKDDLTTQLIENITSPIQLSNPVEVPLTEDNNGEQVEFDAEQFEEISHITEETMESINVQSVTELLDDDGIKSMNYEWTAGEDYTSNPLKPHDYAFQGNRNAVGFFGDSPLNNKVPKNASDELKAEFRHQDVILPRQMSIPSAPPAEEDSKFDESGVLDVNSIELDAKEDFPVYEEFVIEPSETDDDKLEFKEREKTEENELDSFTNRVEKFKKMEEVADNVESKPVLKLHELHNQPVSMASYFDTGNYAAETHYRNILISPSNITIPPGFEEEFKKRLALANEKNLLKTVPDTQTQTKSTVSVTTAQSIMPVGFNVVSNFTKAVITDTLTETPLFMPESVKMTESSSIFDSQEKEPASFINYGSFDMMKQPSEIASEAIKTDIIPGSSIFPTISPIGVVQMPEASSVCRPDAVEMPKVSSIFGSQGLILETSNIFASSKPKIPEPSLLFPPSNLGIDANETNTEKRMAAPVLPDPMNFFADSTPQAPSENINRLASYFSSPPKTEHAKSFFELSQSQNHYKHSTSSQKYEDLIKDLTSVQNLAVPTDQTIRHVNYFTVEYDVVPEFSKGDNSADVLIDTDEKDLESLNHCSYCTALIYDKRYKVKSSMNNNTEEPNSEPNMETTNSGPTNSVTVNFDGIPLNEETNEGVVIQAEHRSSPEYGPVKHHWFYRVDVEDKSIWRGFSVQDSRALESSYLSPDLNENTLVPTDGGRYDVNLMGRLRIPVYWSDKPTNVRRCSWFYKGTTDPRYVPYTETVAEKLEDEYWHGISTGEWHRRLVLPNGEVVVMHGPNVMVHFLHSDAFSTPPPANPFSQLFSFGKRVYRNPPKIRVSKDQPLKIDHLIFLVHGAGEYRIQKEKIQSSSRPRVVRRGHDDSEIEDAEPSSIDHLLLLCHGVGSACDMRFRSVEEVVEDFRATSLQLVQSHYKNSYDQGIVNRVEVLPISWHEALHSGETGVDRRLAQITLDSIPRLRNFTNDTVLDVLFYTSPVFCQTILNTVCQELNRIYQLFKKRNPSFEGGVSLGGHSLGSVILYDLLCHQLAESERRESQVSEKQYVPGPAGTGRPGVLYPRLEFEPAALYALGSPIAIFECIRGVESLGAEFALPTCKNFFNIFHPYDPIAYRIEPLINSRLKELKPYLIPHHKGRKRMHLELKDTMARVGADLKQKLVESLRNTWNKWKSSPTDGSLEQVVEEDLEREQLFENKEELAKERELSTPEMLGRLNGGRRVDYVLQEAPLEMINEYLFAMSSHVGYWESEDTMLLMLREIYSALGVQPDSTVPQQSMSVQRTRRLEGHIASADFPSTSGGTI</sequence>
<dbReference type="PROSITE" id="PS51043">
    <property type="entry name" value="DDHD"/>
    <property type="match status" value="1"/>
</dbReference>
<dbReference type="OrthoDB" id="69269at2759"/>
<dbReference type="InterPro" id="IPR004170">
    <property type="entry name" value="WWE_dom"/>
</dbReference>
<name>A0A8S1A884_ARCPL</name>
<feature type="region of interest" description="Disordered" evidence="2">
    <location>
        <begin position="479"/>
        <end position="518"/>
    </location>
</feature>
<dbReference type="InterPro" id="IPR058055">
    <property type="entry name" value="PA-PLA1"/>
</dbReference>
<dbReference type="GO" id="GO:0030134">
    <property type="term" value="C:COPII-coated ER to Golgi transport vesicle"/>
    <property type="evidence" value="ECO:0007669"/>
    <property type="project" value="TreeGrafter"/>
</dbReference>
<proteinExistence type="inferred from homology"/>
<dbReference type="Pfam" id="PF23464">
    <property type="entry name" value="WWE_3"/>
    <property type="match status" value="1"/>
</dbReference>
<evidence type="ECO:0000256" key="1">
    <source>
        <dbReference type="ARBA" id="ARBA00038464"/>
    </source>
</evidence>
<accession>A0A8S1A884</accession>
<dbReference type="GO" id="GO:0004620">
    <property type="term" value="F:phospholipase activity"/>
    <property type="evidence" value="ECO:0007669"/>
    <property type="project" value="TreeGrafter"/>
</dbReference>
<feature type="compositionally biased region" description="Low complexity" evidence="2">
    <location>
        <begin position="1896"/>
        <end position="1913"/>
    </location>
</feature>
<evidence type="ECO:0000259" key="3">
    <source>
        <dbReference type="PROSITE" id="PS50918"/>
    </source>
</evidence>
<evidence type="ECO:0000313" key="6">
    <source>
        <dbReference type="Proteomes" id="UP000494106"/>
    </source>
</evidence>
<dbReference type="PANTHER" id="PTHR23509">
    <property type="entry name" value="PA-PL1 PHOSPHOLIPASE FAMILY"/>
    <property type="match status" value="1"/>
</dbReference>
<gene>
    <name evidence="5" type="ORF">APLA_LOCUS8407</name>
</gene>
<feature type="region of interest" description="Disordered" evidence="2">
    <location>
        <begin position="1896"/>
        <end position="1918"/>
    </location>
</feature>
<feature type="compositionally biased region" description="Polar residues" evidence="2">
    <location>
        <begin position="495"/>
        <end position="510"/>
    </location>
</feature>
<feature type="compositionally biased region" description="Low complexity" evidence="2">
    <location>
        <begin position="545"/>
        <end position="561"/>
    </location>
</feature>
<keyword evidence="6" id="KW-1185">Reference proteome</keyword>
<comment type="similarity">
    <text evidence="1">Belongs to the PA-PLA1 family.</text>
</comment>
<feature type="compositionally biased region" description="Polar residues" evidence="2">
    <location>
        <begin position="479"/>
        <end position="489"/>
    </location>
</feature>
<feature type="domain" description="WWE" evidence="3">
    <location>
        <begin position="1942"/>
        <end position="2024"/>
    </location>
</feature>
<dbReference type="InterPro" id="IPR004177">
    <property type="entry name" value="DDHD_dom"/>
</dbReference>
<evidence type="ECO:0000256" key="2">
    <source>
        <dbReference type="SAM" id="MobiDB-lite"/>
    </source>
</evidence>
<comment type="caution">
    <text evidence="5">The sequence shown here is derived from an EMBL/GenBank/DDBJ whole genome shotgun (WGS) entry which is preliminary data.</text>
</comment>
<evidence type="ECO:0000313" key="5">
    <source>
        <dbReference type="EMBL" id="CAB3240928.1"/>
    </source>
</evidence>
<evidence type="ECO:0008006" key="7">
    <source>
        <dbReference type="Google" id="ProtNLM"/>
    </source>
</evidence>
<dbReference type="PROSITE" id="PS50918">
    <property type="entry name" value="WWE"/>
    <property type="match status" value="1"/>
</dbReference>
<feature type="region of interest" description="Disordered" evidence="2">
    <location>
        <begin position="537"/>
        <end position="568"/>
    </location>
</feature>
<reference evidence="5 6" key="1">
    <citation type="submission" date="2020-04" db="EMBL/GenBank/DDBJ databases">
        <authorList>
            <person name="Wallbank WR R."/>
            <person name="Pardo Diaz C."/>
            <person name="Kozak K."/>
            <person name="Martin S."/>
            <person name="Jiggins C."/>
            <person name="Moest M."/>
            <person name="Warren A I."/>
            <person name="Byers J.R.P. K."/>
            <person name="Montejo-Kovacevich G."/>
            <person name="Yen C E."/>
        </authorList>
    </citation>
    <scope>NUCLEOTIDE SEQUENCE [LARGE SCALE GENOMIC DNA]</scope>
</reference>
<dbReference type="Pfam" id="PF02862">
    <property type="entry name" value="DDHD"/>
    <property type="match status" value="1"/>
</dbReference>
<dbReference type="Pfam" id="PF02825">
    <property type="entry name" value="WWE"/>
    <property type="match status" value="1"/>
</dbReference>
<dbReference type="SMART" id="SM01127">
    <property type="entry name" value="DDHD"/>
    <property type="match status" value="1"/>
</dbReference>
<protein>
    <recommendedName>
        <fullName evidence="7">WWE domain-containing protein</fullName>
    </recommendedName>
</protein>
<dbReference type="EMBL" id="CADEBC010000507">
    <property type="protein sequence ID" value="CAB3240928.1"/>
    <property type="molecule type" value="Genomic_DNA"/>
</dbReference>